<evidence type="ECO:0000256" key="2">
    <source>
        <dbReference type="SAM" id="Phobius"/>
    </source>
</evidence>
<keyword evidence="2" id="KW-1133">Transmembrane helix</keyword>
<reference evidence="3 4" key="1">
    <citation type="submission" date="2024-05" db="EMBL/GenBank/DDBJ databases">
        <authorList>
            <person name="Duchaud E."/>
        </authorList>
    </citation>
    <scope>NUCLEOTIDE SEQUENCE [LARGE SCALE GENOMIC DNA]</scope>
    <source>
        <strain evidence="3">Ena-SAMPLE-TAB-13-05-2024-13:56:06:370-140305</strain>
    </source>
</reference>
<protein>
    <submittedName>
        <fullName evidence="3">Uncharacterized protein</fullName>
    </submittedName>
</protein>
<evidence type="ECO:0000256" key="1">
    <source>
        <dbReference type="SAM" id="Coils"/>
    </source>
</evidence>
<sequence>MKKDIIYIGVILLIIAVFFKCDFNKTNANTGSTSVDSTKVTLKLPEKKGSFSVKQPRSIVIHNYISENKNYEKLIAEIEKKYNQKADSLTILRELLQASKVRVYKESFEDSVLSANITTETKGYLKSIDFDYILKPQKVSYYEKTVTKSIKPKFSILVGGKVNTSYDFEKASFGFNLGYQDKKGNIIEFGANTQNQFSIGYKKNIFSKY</sequence>
<dbReference type="Proteomes" id="UP001497602">
    <property type="component" value="Unassembled WGS sequence"/>
</dbReference>
<keyword evidence="1" id="KW-0175">Coiled coil</keyword>
<keyword evidence="4" id="KW-1185">Reference proteome</keyword>
<organism evidence="3 4">
    <name type="scientific">Tenacibaculum vairaonense</name>
    <dbReference type="NCBI Taxonomy" id="3137860"/>
    <lineage>
        <taxon>Bacteria</taxon>
        <taxon>Pseudomonadati</taxon>
        <taxon>Bacteroidota</taxon>
        <taxon>Flavobacteriia</taxon>
        <taxon>Flavobacteriales</taxon>
        <taxon>Flavobacteriaceae</taxon>
        <taxon>Tenacibaculum</taxon>
    </lineage>
</organism>
<accession>A0ABM9PL20</accession>
<name>A0ABM9PL20_9FLAO</name>
<dbReference type="RefSeq" id="WP_348738139.1">
    <property type="nucleotide sequence ID" value="NZ_CAXJRC010000013.1"/>
</dbReference>
<evidence type="ECO:0000313" key="3">
    <source>
        <dbReference type="EMBL" id="CAL2106368.1"/>
    </source>
</evidence>
<gene>
    <name evidence="3" type="ORF">T190115A13A_210022</name>
</gene>
<proteinExistence type="predicted"/>
<feature type="transmembrane region" description="Helical" evidence="2">
    <location>
        <begin position="6"/>
        <end position="23"/>
    </location>
</feature>
<feature type="coiled-coil region" evidence="1">
    <location>
        <begin position="61"/>
        <end position="88"/>
    </location>
</feature>
<evidence type="ECO:0000313" key="4">
    <source>
        <dbReference type="Proteomes" id="UP001497602"/>
    </source>
</evidence>
<keyword evidence="2" id="KW-0812">Transmembrane</keyword>
<keyword evidence="2" id="KW-0472">Membrane</keyword>
<dbReference type="EMBL" id="CAXJRC010000013">
    <property type="protein sequence ID" value="CAL2106368.1"/>
    <property type="molecule type" value="Genomic_DNA"/>
</dbReference>
<comment type="caution">
    <text evidence="3">The sequence shown here is derived from an EMBL/GenBank/DDBJ whole genome shotgun (WGS) entry which is preliminary data.</text>
</comment>